<name>A0A0K0XZX3_9GAMM</name>
<keyword evidence="6" id="KW-0547">Nucleotide-binding</keyword>
<dbReference type="KEGG" id="wma:WM2015_2872"/>
<organism evidence="13 14">
    <name type="scientific">Wenzhouxiangella marina</name>
    <dbReference type="NCBI Taxonomy" id="1579979"/>
    <lineage>
        <taxon>Bacteria</taxon>
        <taxon>Pseudomonadati</taxon>
        <taxon>Pseudomonadota</taxon>
        <taxon>Gammaproteobacteria</taxon>
        <taxon>Chromatiales</taxon>
        <taxon>Wenzhouxiangellaceae</taxon>
        <taxon>Wenzhouxiangella</taxon>
    </lineage>
</organism>
<sequence length="311" mass="34766">MNARGQAPAAAARYNAARFIFLAHGMKTPARLRSLVEDGLIDEVLRPLKSGKEADVFVVRCGEDRRCAKIFKEARHRSFKQDVMYQEGRKVRNSRRARALSKRSKFGQREQEELWVSAEVDALYKLSAAGVRVPQPHTFIDGVLLMELITAEDGSVAPRLDDVELDAATARDYHQRLLGEVVRMLLAGLIHGDLSEFNILVDAQGPVVIDLPQAVNAAANNSAAMLLIRDVDRLRHHFGRYEPALLETEYGKEIWALYAAGRLRPDSELTGRCEPEETDVNLEHLMAIIDAAREEERERMAADEAPDDLGG</sequence>
<dbReference type="EC" id="2.7.11.1" evidence="2"/>
<evidence type="ECO:0000256" key="3">
    <source>
        <dbReference type="ARBA" id="ARBA00022527"/>
    </source>
</evidence>
<evidence type="ECO:0000256" key="11">
    <source>
        <dbReference type="ARBA" id="ARBA00048679"/>
    </source>
</evidence>
<dbReference type="PANTHER" id="PTHR45723">
    <property type="entry name" value="SERINE/THREONINE-PROTEIN KINASE RIO1"/>
    <property type="match status" value="1"/>
</dbReference>
<reference evidence="13 14" key="1">
    <citation type="submission" date="2015-07" db="EMBL/GenBank/DDBJ databases">
        <authorList>
            <person name="Noorani M."/>
        </authorList>
    </citation>
    <scope>NUCLEOTIDE SEQUENCE [LARGE SCALE GENOMIC DNA]</scope>
    <source>
        <strain evidence="13 14">KCTC 42284</strain>
    </source>
</reference>
<dbReference type="InterPro" id="IPR051272">
    <property type="entry name" value="RIO-type_Ser/Thr_kinase"/>
</dbReference>
<evidence type="ECO:0000256" key="10">
    <source>
        <dbReference type="ARBA" id="ARBA00047899"/>
    </source>
</evidence>
<comment type="catalytic activity">
    <reaction evidence="10">
        <text>L-threonyl-[protein] + ATP = O-phospho-L-threonyl-[protein] + ADP + H(+)</text>
        <dbReference type="Rhea" id="RHEA:46608"/>
        <dbReference type="Rhea" id="RHEA-COMP:11060"/>
        <dbReference type="Rhea" id="RHEA-COMP:11605"/>
        <dbReference type="ChEBI" id="CHEBI:15378"/>
        <dbReference type="ChEBI" id="CHEBI:30013"/>
        <dbReference type="ChEBI" id="CHEBI:30616"/>
        <dbReference type="ChEBI" id="CHEBI:61977"/>
        <dbReference type="ChEBI" id="CHEBI:456216"/>
        <dbReference type="EC" id="2.7.11.1"/>
    </reaction>
</comment>
<dbReference type="InterPro" id="IPR011009">
    <property type="entry name" value="Kinase-like_dom_sf"/>
</dbReference>
<dbReference type="GO" id="GO:0004674">
    <property type="term" value="F:protein serine/threonine kinase activity"/>
    <property type="evidence" value="ECO:0007669"/>
    <property type="project" value="UniProtKB-KW"/>
</dbReference>
<dbReference type="Gene3D" id="1.10.510.10">
    <property type="entry name" value="Transferase(Phosphotransferase) domain 1"/>
    <property type="match status" value="1"/>
</dbReference>
<keyword evidence="8" id="KW-0067">ATP-binding</keyword>
<comment type="catalytic activity">
    <reaction evidence="11">
        <text>L-seryl-[protein] + ATP = O-phospho-L-seryl-[protein] + ADP + H(+)</text>
        <dbReference type="Rhea" id="RHEA:17989"/>
        <dbReference type="Rhea" id="RHEA-COMP:9863"/>
        <dbReference type="Rhea" id="RHEA-COMP:11604"/>
        <dbReference type="ChEBI" id="CHEBI:15378"/>
        <dbReference type="ChEBI" id="CHEBI:29999"/>
        <dbReference type="ChEBI" id="CHEBI:30616"/>
        <dbReference type="ChEBI" id="CHEBI:83421"/>
        <dbReference type="ChEBI" id="CHEBI:456216"/>
        <dbReference type="EC" id="2.7.11.1"/>
    </reaction>
</comment>
<evidence type="ECO:0000256" key="5">
    <source>
        <dbReference type="ARBA" id="ARBA00022723"/>
    </source>
</evidence>
<dbReference type="InterPro" id="IPR000687">
    <property type="entry name" value="RIO_kinase"/>
</dbReference>
<dbReference type="NCBIfam" id="NF041645">
    <property type="entry name" value="prot_kin_PA4780"/>
    <property type="match status" value="1"/>
</dbReference>
<accession>A0A0K0XZX3</accession>
<evidence type="ECO:0000256" key="7">
    <source>
        <dbReference type="ARBA" id="ARBA00022777"/>
    </source>
</evidence>
<evidence type="ECO:0000256" key="4">
    <source>
        <dbReference type="ARBA" id="ARBA00022679"/>
    </source>
</evidence>
<dbReference type="GO" id="GO:0005524">
    <property type="term" value="F:ATP binding"/>
    <property type="evidence" value="ECO:0007669"/>
    <property type="project" value="UniProtKB-KW"/>
</dbReference>
<dbReference type="Proteomes" id="UP000066624">
    <property type="component" value="Chromosome"/>
</dbReference>
<dbReference type="Gene3D" id="3.30.200.20">
    <property type="entry name" value="Phosphorylase Kinase, domain 1"/>
    <property type="match status" value="1"/>
</dbReference>
<dbReference type="InterPro" id="IPR048148">
    <property type="entry name" value="Prot_kin_PA4780"/>
</dbReference>
<evidence type="ECO:0000313" key="14">
    <source>
        <dbReference type="Proteomes" id="UP000066624"/>
    </source>
</evidence>
<dbReference type="EMBL" id="CP012154">
    <property type="protein sequence ID" value="AKS43229.1"/>
    <property type="molecule type" value="Genomic_DNA"/>
</dbReference>
<keyword evidence="4" id="KW-0808">Transferase</keyword>
<evidence type="ECO:0000256" key="6">
    <source>
        <dbReference type="ARBA" id="ARBA00022741"/>
    </source>
</evidence>
<gene>
    <name evidence="13" type="ORF">WM2015_2872</name>
</gene>
<evidence type="ECO:0000256" key="2">
    <source>
        <dbReference type="ARBA" id="ARBA00012513"/>
    </source>
</evidence>
<dbReference type="InterPro" id="IPR018935">
    <property type="entry name" value="RIO_kinase_CS"/>
</dbReference>
<evidence type="ECO:0000256" key="1">
    <source>
        <dbReference type="ARBA" id="ARBA00009196"/>
    </source>
</evidence>
<dbReference type="PROSITE" id="PS01245">
    <property type="entry name" value="RIO1"/>
    <property type="match status" value="1"/>
</dbReference>
<dbReference type="GO" id="GO:0046872">
    <property type="term" value="F:metal ion binding"/>
    <property type="evidence" value="ECO:0007669"/>
    <property type="project" value="UniProtKB-KW"/>
</dbReference>
<dbReference type="PATRIC" id="fig|1579979.3.peg.2938"/>
<keyword evidence="14" id="KW-1185">Reference proteome</keyword>
<dbReference type="AlphaFoldDB" id="A0A0K0XZX3"/>
<protein>
    <recommendedName>
        <fullName evidence="2">non-specific serine/threonine protein kinase</fullName>
        <ecNumber evidence="2">2.7.11.1</ecNumber>
    </recommendedName>
</protein>
<keyword evidence="5" id="KW-0479">Metal-binding</keyword>
<dbReference type="InterPro" id="IPR018934">
    <property type="entry name" value="RIO_dom"/>
</dbReference>
<keyword evidence="3" id="KW-0723">Serine/threonine-protein kinase</keyword>
<keyword evidence="9" id="KW-0460">Magnesium</keyword>
<evidence type="ECO:0000256" key="8">
    <source>
        <dbReference type="ARBA" id="ARBA00022840"/>
    </source>
</evidence>
<dbReference type="Pfam" id="PF01163">
    <property type="entry name" value="RIO1"/>
    <property type="match status" value="1"/>
</dbReference>
<dbReference type="SMART" id="SM00090">
    <property type="entry name" value="RIO"/>
    <property type="match status" value="1"/>
</dbReference>
<evidence type="ECO:0000256" key="9">
    <source>
        <dbReference type="ARBA" id="ARBA00022842"/>
    </source>
</evidence>
<dbReference type="STRING" id="1579979.WM2015_2872"/>
<keyword evidence="7 13" id="KW-0418">Kinase</keyword>
<comment type="similarity">
    <text evidence="1">Belongs to the protein kinase superfamily. RIO-type Ser/Thr kinase family.</text>
</comment>
<proteinExistence type="inferred from homology"/>
<evidence type="ECO:0000259" key="12">
    <source>
        <dbReference type="SMART" id="SM00090"/>
    </source>
</evidence>
<dbReference type="SUPFAM" id="SSF56112">
    <property type="entry name" value="Protein kinase-like (PK-like)"/>
    <property type="match status" value="1"/>
</dbReference>
<feature type="domain" description="RIO kinase" evidence="12">
    <location>
        <begin position="15"/>
        <end position="256"/>
    </location>
</feature>
<evidence type="ECO:0000313" key="13">
    <source>
        <dbReference type="EMBL" id="AKS43229.1"/>
    </source>
</evidence>